<organism evidence="13 14">
    <name type="scientific">Natronincola peptidivorans</name>
    <dbReference type="NCBI Taxonomy" id="426128"/>
    <lineage>
        <taxon>Bacteria</taxon>
        <taxon>Bacillati</taxon>
        <taxon>Bacillota</taxon>
        <taxon>Clostridia</taxon>
        <taxon>Peptostreptococcales</taxon>
        <taxon>Natronincolaceae</taxon>
        <taxon>Natronincola</taxon>
    </lineage>
</organism>
<feature type="coiled-coil region" evidence="9">
    <location>
        <begin position="629"/>
        <end position="666"/>
    </location>
</feature>
<protein>
    <submittedName>
        <fullName evidence="13">Methyl-accepting chemotaxis protein</fullName>
    </submittedName>
</protein>
<accession>A0A1I0DBX1</accession>
<feature type="transmembrane region" description="Helical" evidence="10">
    <location>
        <begin position="291"/>
        <end position="314"/>
    </location>
</feature>
<evidence type="ECO:0000256" key="1">
    <source>
        <dbReference type="ARBA" id="ARBA00004651"/>
    </source>
</evidence>
<reference evidence="13 14" key="1">
    <citation type="submission" date="2016-10" db="EMBL/GenBank/DDBJ databases">
        <authorList>
            <person name="de Groot N.N."/>
        </authorList>
    </citation>
    <scope>NUCLEOTIDE SEQUENCE [LARGE SCALE GENOMIC DNA]</scope>
    <source>
        <strain evidence="13 14">DSM 18979</strain>
    </source>
</reference>
<evidence type="ECO:0000256" key="10">
    <source>
        <dbReference type="SAM" id="Phobius"/>
    </source>
</evidence>
<feature type="domain" description="Methyl-accepting transducer" evidence="11">
    <location>
        <begin position="386"/>
        <end position="657"/>
    </location>
</feature>
<dbReference type="Gene3D" id="6.10.340.10">
    <property type="match status" value="1"/>
</dbReference>
<dbReference type="PROSITE" id="PS50111">
    <property type="entry name" value="CHEMOTAXIS_TRANSDUC_2"/>
    <property type="match status" value="1"/>
</dbReference>
<dbReference type="SUPFAM" id="SSF58104">
    <property type="entry name" value="Methyl-accepting chemotaxis protein (MCP) signaling domain"/>
    <property type="match status" value="1"/>
</dbReference>
<evidence type="ECO:0000256" key="5">
    <source>
        <dbReference type="ARBA" id="ARBA00023136"/>
    </source>
</evidence>
<gene>
    <name evidence="13" type="ORF">SAMN05660297_01945</name>
</gene>
<evidence type="ECO:0000256" key="4">
    <source>
        <dbReference type="ARBA" id="ARBA00022989"/>
    </source>
</evidence>
<dbReference type="Proteomes" id="UP000199568">
    <property type="component" value="Unassembled WGS sequence"/>
</dbReference>
<dbReference type="Pfam" id="PF17203">
    <property type="entry name" value="sCache_3_2"/>
    <property type="match status" value="1"/>
</dbReference>
<evidence type="ECO:0000256" key="3">
    <source>
        <dbReference type="ARBA" id="ARBA00022692"/>
    </source>
</evidence>
<feature type="transmembrane region" description="Helical" evidence="10">
    <location>
        <begin position="12"/>
        <end position="32"/>
    </location>
</feature>
<keyword evidence="9" id="KW-0175">Coiled coil</keyword>
<dbReference type="RefSeq" id="WP_090442943.1">
    <property type="nucleotide sequence ID" value="NZ_FOHU01000007.1"/>
</dbReference>
<dbReference type="InterPro" id="IPR003660">
    <property type="entry name" value="HAMP_dom"/>
</dbReference>
<dbReference type="GO" id="GO:0006935">
    <property type="term" value="P:chemotaxis"/>
    <property type="evidence" value="ECO:0007669"/>
    <property type="project" value="InterPro"/>
</dbReference>
<dbReference type="GO" id="GO:0007165">
    <property type="term" value="P:signal transduction"/>
    <property type="evidence" value="ECO:0007669"/>
    <property type="project" value="UniProtKB-KW"/>
</dbReference>
<evidence type="ECO:0000256" key="8">
    <source>
        <dbReference type="PROSITE-ProRule" id="PRU00284"/>
    </source>
</evidence>
<dbReference type="Pfam" id="PF00672">
    <property type="entry name" value="HAMP"/>
    <property type="match status" value="1"/>
</dbReference>
<dbReference type="PRINTS" id="PR00260">
    <property type="entry name" value="CHEMTRNSDUCR"/>
</dbReference>
<dbReference type="Gene3D" id="1.10.287.950">
    <property type="entry name" value="Methyl-accepting chemotaxis protein"/>
    <property type="match status" value="1"/>
</dbReference>
<dbReference type="InterPro" id="IPR004090">
    <property type="entry name" value="Chemotax_Me-accpt_rcpt"/>
</dbReference>
<dbReference type="CDD" id="cd11386">
    <property type="entry name" value="MCP_signal"/>
    <property type="match status" value="1"/>
</dbReference>
<keyword evidence="14" id="KW-1185">Reference proteome</keyword>
<keyword evidence="2" id="KW-1003">Cell membrane</keyword>
<keyword evidence="6 8" id="KW-0807">Transducer</keyword>
<dbReference type="PROSITE" id="PS50885">
    <property type="entry name" value="HAMP"/>
    <property type="match status" value="1"/>
</dbReference>
<dbReference type="SUPFAM" id="SSF103190">
    <property type="entry name" value="Sensory domain-like"/>
    <property type="match status" value="1"/>
</dbReference>
<dbReference type="PANTHER" id="PTHR32089:SF112">
    <property type="entry name" value="LYSOZYME-LIKE PROTEIN-RELATED"/>
    <property type="match status" value="1"/>
</dbReference>
<dbReference type="EMBL" id="FOHU01000007">
    <property type="protein sequence ID" value="SET29191.1"/>
    <property type="molecule type" value="Genomic_DNA"/>
</dbReference>
<keyword evidence="4 10" id="KW-1133">Transmembrane helix</keyword>
<dbReference type="GO" id="GO:0004888">
    <property type="term" value="F:transmembrane signaling receptor activity"/>
    <property type="evidence" value="ECO:0007669"/>
    <property type="project" value="InterPro"/>
</dbReference>
<dbReference type="InterPro" id="IPR004089">
    <property type="entry name" value="MCPsignal_dom"/>
</dbReference>
<keyword evidence="3 10" id="KW-0812">Transmembrane</keyword>
<evidence type="ECO:0000256" key="2">
    <source>
        <dbReference type="ARBA" id="ARBA00022475"/>
    </source>
</evidence>
<dbReference type="SMART" id="SM00283">
    <property type="entry name" value="MA"/>
    <property type="match status" value="1"/>
</dbReference>
<keyword evidence="5 10" id="KW-0472">Membrane</keyword>
<dbReference type="PANTHER" id="PTHR32089">
    <property type="entry name" value="METHYL-ACCEPTING CHEMOTAXIS PROTEIN MCPB"/>
    <property type="match status" value="1"/>
</dbReference>
<evidence type="ECO:0000256" key="7">
    <source>
        <dbReference type="ARBA" id="ARBA00029447"/>
    </source>
</evidence>
<comment type="similarity">
    <text evidence="7">Belongs to the methyl-accepting chemotaxis (MCP) protein family.</text>
</comment>
<proteinExistence type="inferred from homology"/>
<dbReference type="Gene3D" id="3.30.450.20">
    <property type="entry name" value="PAS domain"/>
    <property type="match status" value="1"/>
</dbReference>
<dbReference type="AlphaFoldDB" id="A0A1I0DBX1"/>
<dbReference type="OrthoDB" id="369336at2"/>
<dbReference type="GO" id="GO:0005886">
    <property type="term" value="C:plasma membrane"/>
    <property type="evidence" value="ECO:0007669"/>
    <property type="project" value="UniProtKB-SubCell"/>
</dbReference>
<dbReference type="CDD" id="cd06225">
    <property type="entry name" value="HAMP"/>
    <property type="match status" value="1"/>
</dbReference>
<evidence type="ECO:0000313" key="14">
    <source>
        <dbReference type="Proteomes" id="UP000199568"/>
    </source>
</evidence>
<sequence>MKRNNQSIARKILTYVIICLIIAITSITFLSVQTAKNNLYQLMELNGKEMVEGIKYQAYMQEIMDEGVDDILNNYLYDAAFSIAAMNSYSDETLEELSRKTGLEEINVIDGNGEIIYSNMPANIGYVYGESHAMQQVLKGSREKIAEDIRQSEVDQRYYKYGGVSLADGSGAVQIGISADAVEEMRQGFSIQNIVQSIGQQENVVYAFVVNRDFEATAHSNPERVGMIFNYEGERRAIEAGQEHTGIFTSEERGMDIYEVILPIENNAGEITGAINMGLSVATVEDAVRQMVLRSIIVAAIIAIMSIIIIYIAVQRTAKPIKLLAASTDKIALGDLTEEIEVKSKDEIGSLANSFSIMVKNVKNMIEKIMVTSNNMNSFSDKLVASAQQNATVSDQIAKATEEVAAGASEQVKKTNHVKKNVEDVSNKIKNIVGNIEDLKTSTMSMVESAQKSRKEMQEMNQQIEAIKESSHVSSTTMKNLSATSEEIGKIVDVINGIANQTNLLALNAAIEAARAGEAGKGFTVVAEEIRNLAEQSVKSAENITTLIQETQEKSKAAIITIDDSTSQVDKGQQIVERVGHSFEGIVATINENQDLFKNLETAMMDLNKMFTNTTTLIQDIKFIAEDTAANTEEVAASTEEQMASVEEITSSMEQLNEMVNELNHLITQFKI</sequence>
<dbReference type="SMART" id="SM00304">
    <property type="entry name" value="HAMP"/>
    <property type="match status" value="1"/>
</dbReference>
<dbReference type="Pfam" id="PF00015">
    <property type="entry name" value="MCPsignal"/>
    <property type="match status" value="1"/>
</dbReference>
<evidence type="ECO:0000313" key="13">
    <source>
        <dbReference type="EMBL" id="SET29191.1"/>
    </source>
</evidence>
<dbReference type="InterPro" id="IPR033463">
    <property type="entry name" value="sCache_3"/>
</dbReference>
<evidence type="ECO:0000259" key="11">
    <source>
        <dbReference type="PROSITE" id="PS50111"/>
    </source>
</evidence>
<evidence type="ECO:0000256" key="9">
    <source>
        <dbReference type="SAM" id="Coils"/>
    </source>
</evidence>
<evidence type="ECO:0000256" key="6">
    <source>
        <dbReference type="ARBA" id="ARBA00023224"/>
    </source>
</evidence>
<comment type="subcellular location">
    <subcellularLocation>
        <location evidence="1">Cell membrane</location>
        <topology evidence="1">Multi-pass membrane protein</topology>
    </subcellularLocation>
</comment>
<feature type="domain" description="HAMP" evidence="12">
    <location>
        <begin position="315"/>
        <end position="367"/>
    </location>
</feature>
<name>A0A1I0DBX1_9FIRM</name>
<dbReference type="InterPro" id="IPR029151">
    <property type="entry name" value="Sensor-like_sf"/>
</dbReference>
<evidence type="ECO:0000259" key="12">
    <source>
        <dbReference type="PROSITE" id="PS50885"/>
    </source>
</evidence>
<dbReference type="STRING" id="426128.SAMN05660297_01945"/>